<dbReference type="EMBL" id="CP019980">
    <property type="protein sequence ID" value="AVK98672.1"/>
    <property type="molecule type" value="Genomic_DNA"/>
</dbReference>
<name>A0A2S0K5M7_LYSSH</name>
<proteinExistence type="predicted"/>
<feature type="transmembrane region" description="Helical" evidence="1">
    <location>
        <begin position="7"/>
        <end position="27"/>
    </location>
</feature>
<accession>A0A2S0K5M7</accession>
<keyword evidence="1" id="KW-1133">Transmembrane helix</keyword>
<organism evidence="2 3">
    <name type="scientific">Lysinibacillus sphaericus</name>
    <name type="common">Bacillus sphaericus</name>
    <dbReference type="NCBI Taxonomy" id="1421"/>
    <lineage>
        <taxon>Bacteria</taxon>
        <taxon>Bacillati</taxon>
        <taxon>Bacillota</taxon>
        <taxon>Bacilli</taxon>
        <taxon>Bacillales</taxon>
        <taxon>Bacillaceae</taxon>
        <taxon>Lysinibacillus</taxon>
    </lineage>
</organism>
<evidence type="ECO:0000313" key="2">
    <source>
        <dbReference type="EMBL" id="AVK98672.1"/>
    </source>
</evidence>
<dbReference type="AlphaFoldDB" id="A0A2S0K5M7"/>
<protein>
    <submittedName>
        <fullName evidence="2">Uncharacterized protein</fullName>
    </submittedName>
</protein>
<sequence>MKKVWKMLFLFVYTYWGQFLSLLLPFFKKPVDKKGKERPVRWDISVLLNIIYYDYIKKLCINVVFYIKNSPSNKEG</sequence>
<keyword evidence="1" id="KW-0472">Membrane</keyword>
<evidence type="ECO:0000313" key="3">
    <source>
        <dbReference type="Proteomes" id="UP000238825"/>
    </source>
</evidence>
<reference evidence="2 3" key="1">
    <citation type="submission" date="2017-03" db="EMBL/GenBank/DDBJ databases">
        <title>The whole genome sequencing and assembly of Lysinibacillus sphaericus DSM 28T strain.</title>
        <authorList>
            <person name="Lee Y.-J."/>
            <person name="Yi H."/>
            <person name="Bahn Y.-S."/>
            <person name="Kim J.F."/>
            <person name="Lee D.-W."/>
        </authorList>
    </citation>
    <scope>NUCLEOTIDE SEQUENCE [LARGE SCALE GENOMIC DNA]</scope>
    <source>
        <strain evidence="2 3">DSM 28</strain>
    </source>
</reference>
<gene>
    <name evidence="2" type="ORF">LS41612_21275</name>
</gene>
<dbReference type="Proteomes" id="UP000238825">
    <property type="component" value="Chromosome"/>
</dbReference>
<evidence type="ECO:0000256" key="1">
    <source>
        <dbReference type="SAM" id="Phobius"/>
    </source>
</evidence>
<keyword evidence="1" id="KW-0812">Transmembrane</keyword>